<feature type="compositionally biased region" description="Polar residues" evidence="1">
    <location>
        <begin position="80"/>
        <end position="91"/>
    </location>
</feature>
<protein>
    <submittedName>
        <fullName evidence="2">Uncharacterized protein</fullName>
    </submittedName>
</protein>
<sequence length="153" mass="17536">MLQSLTHTTRVRTTLTHNLNLTQRFVSTSPYGRTHVWKRRAPVLPNPLPPKFPQKVIRSDGSSFTHFTTSPRSLVRLTRDTTNNPAWNTGNPADRGMEEESGMTGRMGRFRRRFEGLEKELEDEVWMEEMRGVGKAEEIPESAKRGKVTGKKK</sequence>
<feature type="compositionally biased region" description="Polar residues" evidence="1">
    <location>
        <begin position="60"/>
        <end position="72"/>
    </location>
</feature>
<evidence type="ECO:0000313" key="3">
    <source>
        <dbReference type="Proteomes" id="UP000284842"/>
    </source>
</evidence>
<name>A0A409W412_9AGAR</name>
<feature type="region of interest" description="Disordered" evidence="1">
    <location>
        <begin position="48"/>
        <end position="107"/>
    </location>
</feature>
<evidence type="ECO:0000313" key="2">
    <source>
        <dbReference type="EMBL" id="PPQ73205.1"/>
    </source>
</evidence>
<dbReference type="InterPro" id="IPR034600">
    <property type="entry name" value="Ribosomal_bL31m"/>
</dbReference>
<dbReference type="AlphaFoldDB" id="A0A409W412"/>
<keyword evidence="3" id="KW-1185">Reference proteome</keyword>
<dbReference type="InParanoid" id="A0A409W412"/>
<accession>A0A409W412</accession>
<dbReference type="PANTHER" id="PTHR28174">
    <property type="entry name" value="54S RIBOSOMAL PROTEIN L36, MITOCHONDRIAL"/>
    <property type="match status" value="1"/>
</dbReference>
<comment type="caution">
    <text evidence="2">The sequence shown here is derived from an EMBL/GenBank/DDBJ whole genome shotgun (WGS) entry which is preliminary data.</text>
</comment>
<dbReference type="Proteomes" id="UP000284842">
    <property type="component" value="Unassembled WGS sequence"/>
</dbReference>
<dbReference type="GO" id="GO:0003735">
    <property type="term" value="F:structural constituent of ribosome"/>
    <property type="evidence" value="ECO:0007669"/>
    <property type="project" value="InterPro"/>
</dbReference>
<organism evidence="2 3">
    <name type="scientific">Panaeolus cyanescens</name>
    <dbReference type="NCBI Taxonomy" id="181874"/>
    <lineage>
        <taxon>Eukaryota</taxon>
        <taxon>Fungi</taxon>
        <taxon>Dikarya</taxon>
        <taxon>Basidiomycota</taxon>
        <taxon>Agaricomycotina</taxon>
        <taxon>Agaricomycetes</taxon>
        <taxon>Agaricomycetidae</taxon>
        <taxon>Agaricales</taxon>
        <taxon>Agaricineae</taxon>
        <taxon>Galeropsidaceae</taxon>
        <taxon>Panaeolus</taxon>
    </lineage>
</organism>
<dbReference type="OrthoDB" id="5587740at2759"/>
<dbReference type="STRING" id="181874.A0A409W412"/>
<dbReference type="GO" id="GO:0005762">
    <property type="term" value="C:mitochondrial large ribosomal subunit"/>
    <property type="evidence" value="ECO:0007669"/>
    <property type="project" value="InterPro"/>
</dbReference>
<dbReference type="Gene3D" id="6.20.130.10">
    <property type="match status" value="1"/>
</dbReference>
<dbReference type="EMBL" id="NHTK01005830">
    <property type="protein sequence ID" value="PPQ73205.1"/>
    <property type="molecule type" value="Genomic_DNA"/>
</dbReference>
<dbReference type="PANTHER" id="PTHR28174:SF1">
    <property type="entry name" value="LARGE RIBOSOMAL SUBUNIT PROTEIN BL31M"/>
    <property type="match status" value="1"/>
</dbReference>
<reference evidence="2 3" key="1">
    <citation type="journal article" date="2018" name="Evol. Lett.">
        <title>Horizontal gene cluster transfer increased hallucinogenic mushroom diversity.</title>
        <authorList>
            <person name="Reynolds H.T."/>
            <person name="Vijayakumar V."/>
            <person name="Gluck-Thaler E."/>
            <person name="Korotkin H.B."/>
            <person name="Matheny P.B."/>
            <person name="Slot J.C."/>
        </authorList>
    </citation>
    <scope>NUCLEOTIDE SEQUENCE [LARGE SCALE GENOMIC DNA]</scope>
    <source>
        <strain evidence="2 3">2629</strain>
    </source>
</reference>
<evidence type="ECO:0000256" key="1">
    <source>
        <dbReference type="SAM" id="MobiDB-lite"/>
    </source>
</evidence>
<gene>
    <name evidence="2" type="ORF">CVT24_010025</name>
</gene>
<proteinExistence type="predicted"/>
<dbReference type="GO" id="GO:0032543">
    <property type="term" value="P:mitochondrial translation"/>
    <property type="evidence" value="ECO:0007669"/>
    <property type="project" value="InterPro"/>
</dbReference>